<name>A0AA86TCF4_9FABA</name>
<accession>A0AA86TCF4</accession>
<gene>
    <name evidence="1" type="ORF">AYBTSS11_LOCUS18660</name>
</gene>
<reference evidence="1" key="1">
    <citation type="submission" date="2023-10" db="EMBL/GenBank/DDBJ databases">
        <authorList>
            <person name="Domelevo Entfellner J.-B."/>
        </authorList>
    </citation>
    <scope>NUCLEOTIDE SEQUENCE</scope>
</reference>
<evidence type="ECO:0000313" key="2">
    <source>
        <dbReference type="Proteomes" id="UP001189624"/>
    </source>
</evidence>
<keyword evidence="2" id="KW-1185">Reference proteome</keyword>
<dbReference type="EMBL" id="OY731403">
    <property type="protein sequence ID" value="CAJ1961304.1"/>
    <property type="molecule type" value="Genomic_DNA"/>
</dbReference>
<sequence length="76" mass="8657">MASWPILSSAYYLIKDILGYILARGEAQISQVKLSPAVINSLMLFWKDHKFSMTMEQNPQCWALPDVNYDTCDTPS</sequence>
<proteinExistence type="predicted"/>
<dbReference type="AlphaFoldDB" id="A0AA86TCF4"/>
<protein>
    <submittedName>
        <fullName evidence="1">Uncharacterized protein</fullName>
    </submittedName>
</protein>
<evidence type="ECO:0000313" key="1">
    <source>
        <dbReference type="EMBL" id="CAJ1961304.1"/>
    </source>
</evidence>
<dbReference type="Gramene" id="rna-AYBTSS11_LOCUS18660">
    <property type="protein sequence ID" value="CAJ1961304.1"/>
    <property type="gene ID" value="gene-AYBTSS11_LOCUS18660"/>
</dbReference>
<dbReference type="Proteomes" id="UP001189624">
    <property type="component" value="Chromosome 6"/>
</dbReference>
<organism evidence="1 2">
    <name type="scientific">Sphenostylis stenocarpa</name>
    <dbReference type="NCBI Taxonomy" id="92480"/>
    <lineage>
        <taxon>Eukaryota</taxon>
        <taxon>Viridiplantae</taxon>
        <taxon>Streptophyta</taxon>
        <taxon>Embryophyta</taxon>
        <taxon>Tracheophyta</taxon>
        <taxon>Spermatophyta</taxon>
        <taxon>Magnoliopsida</taxon>
        <taxon>eudicotyledons</taxon>
        <taxon>Gunneridae</taxon>
        <taxon>Pentapetalae</taxon>
        <taxon>rosids</taxon>
        <taxon>fabids</taxon>
        <taxon>Fabales</taxon>
        <taxon>Fabaceae</taxon>
        <taxon>Papilionoideae</taxon>
        <taxon>50 kb inversion clade</taxon>
        <taxon>NPAAA clade</taxon>
        <taxon>indigoferoid/millettioid clade</taxon>
        <taxon>Phaseoleae</taxon>
        <taxon>Sphenostylis</taxon>
    </lineage>
</organism>